<name>A0A0C1MXN5_9RICK</name>
<comment type="caution">
    <text evidence="1">The sequence shown here is derived from an EMBL/GenBank/DDBJ whole genome shotgun (WGS) entry which is preliminary data.</text>
</comment>
<accession>A0A0C1MXN5</accession>
<protein>
    <submittedName>
        <fullName evidence="1">Uncharacterized protein</fullName>
    </submittedName>
</protein>
<evidence type="ECO:0000313" key="1">
    <source>
        <dbReference type="EMBL" id="KIE04676.1"/>
    </source>
</evidence>
<organism evidence="1 2">
    <name type="scientific">Candidatus Jidaibacter acanthamoebae</name>
    <dbReference type="NCBI Taxonomy" id="86105"/>
    <lineage>
        <taxon>Bacteria</taxon>
        <taxon>Pseudomonadati</taxon>
        <taxon>Pseudomonadota</taxon>
        <taxon>Alphaproteobacteria</taxon>
        <taxon>Rickettsiales</taxon>
        <taxon>Candidatus Midichloriaceae</taxon>
        <taxon>Candidatus Jidaibacter</taxon>
    </lineage>
</organism>
<dbReference type="AlphaFoldDB" id="A0A0C1MXN5"/>
<reference evidence="1 2" key="1">
    <citation type="submission" date="2014-11" db="EMBL/GenBank/DDBJ databases">
        <title>A Rickettsiales Symbiont of Amoebae With Ancient Features.</title>
        <authorList>
            <person name="Schulz F."/>
            <person name="Martijn J."/>
            <person name="Wascher F."/>
            <person name="Kostanjsek R."/>
            <person name="Ettema T.J."/>
            <person name="Horn M."/>
        </authorList>
    </citation>
    <scope>NUCLEOTIDE SEQUENCE [LARGE SCALE GENOMIC DNA]</scope>
    <source>
        <strain evidence="1 2">UWC36</strain>
    </source>
</reference>
<sequence length="120" mass="14293">MKYKSKNYYSNASAFIEEVVIPTSNEGEDKFRQSQIKLDIDINELLSRYCDLFALVIKEGERNAIIDYYQQFVYQLDLDEPLELNREAEDKINNVIKLFIEYTQMCDSYRTLPLRCQQKL</sequence>
<gene>
    <name evidence="1" type="ORF">NF27_GP00020</name>
</gene>
<evidence type="ECO:0000313" key="2">
    <source>
        <dbReference type="Proteomes" id="UP000031258"/>
    </source>
</evidence>
<dbReference type="RefSeq" id="WP_039457948.1">
    <property type="nucleotide sequence ID" value="NZ_JSWE01000162.1"/>
</dbReference>
<proteinExistence type="predicted"/>
<keyword evidence="2" id="KW-1185">Reference proteome</keyword>
<dbReference type="STRING" id="86105.NF27_GP00020"/>
<dbReference type="Proteomes" id="UP000031258">
    <property type="component" value="Unassembled WGS sequence"/>
</dbReference>
<dbReference type="EMBL" id="JSWE01000162">
    <property type="protein sequence ID" value="KIE04676.1"/>
    <property type="molecule type" value="Genomic_DNA"/>
</dbReference>